<organism evidence="4 5">
    <name type="scientific">Amycolatopsis cynarae</name>
    <dbReference type="NCBI Taxonomy" id="2995223"/>
    <lineage>
        <taxon>Bacteria</taxon>
        <taxon>Bacillati</taxon>
        <taxon>Actinomycetota</taxon>
        <taxon>Actinomycetes</taxon>
        <taxon>Pseudonocardiales</taxon>
        <taxon>Pseudonocardiaceae</taxon>
        <taxon>Amycolatopsis</taxon>
    </lineage>
</organism>
<dbReference type="SUPFAM" id="SSF46894">
    <property type="entry name" value="C-terminal effector domain of the bipartite response regulators"/>
    <property type="match status" value="1"/>
</dbReference>
<dbReference type="SUPFAM" id="SSF52540">
    <property type="entry name" value="P-loop containing nucleoside triphosphate hydrolases"/>
    <property type="match status" value="1"/>
</dbReference>
<dbReference type="PANTHER" id="PTHR16305:SF35">
    <property type="entry name" value="TRANSCRIPTIONAL ACTIVATOR DOMAIN"/>
    <property type="match status" value="1"/>
</dbReference>
<evidence type="ECO:0000259" key="3">
    <source>
        <dbReference type="PROSITE" id="PS50043"/>
    </source>
</evidence>
<evidence type="ECO:0000313" key="4">
    <source>
        <dbReference type="EMBL" id="WAL68236.1"/>
    </source>
</evidence>
<sequence>MLYGRDEERAVIDGLLDAAAQGRSGVLVLTGEPGIGKSALLDYAASSARNAHVLRAAATESEAALPFAGLQLLLRSAGPAVDALPAVQAAAWRAAMGLAPAADADRFLVGLAALSLLSELASGSPLLCLVDDAQWLDTESAEALSFAARRLDAEGVVLLFGVREGSAFPSQGLPLRRLDGLDASAAAELLDRRGGELSPQLRYRVLAEAGGNPLALLELPSALATADAAPPGGLPLTERMRAAFAAQVRGLPGPTRTVLRVAAADDTGELAVVLRAAAALGASVDDLTPAERAGLVRITGGTVAFRHPLLRAAVYQEVPLAERLRLHRALAEALDRAEDADRRAWHRAAAATGPDEEVAAELERTARRAGERSGHTAAAAAYERSVQLTPAPADRDRRLILAAEAAGEAGAVDHALKLAGRVSASPEDPALRARHVQVEAFGRFWQGRQREAYQLLADSAARLAGTDPHRSLETLVEAAYIAWFTGHRELGDAIGRLAATPVAPDDRLRPMTEMIVGGLSMALARPADTGDVDTAFAETVRAAAGDYREMLFVAGVQLATGRDRQARELSETLVSQARARGSISWLPNLLFMLSEAQLFHGQHRDATAHAEEALRIAVDADLRHWHGQLRGVLAHLAAIAGDETRCRELTEEVLAAPLDPGLPRARWALGLLDLGRGRAAAALDRLGALAGGPDFYGLSVLRSVPDLVEAAVRAGEPDRAAEPLRRYADWAQRTGQAWAEALILRCRALLAPEGEAEKHFRSALERHQDDPRPFESARTTLLYGEWLRRARRKAEASTRLRAAHADFERLGAAGWADRAAAELTATGVTGTTTSAPAGPASTLTPQELQIVRLAGRGLSNKDIAAQLFLSPRTVGYHLYKAYPKLGVLSRGELAGLPLD</sequence>
<dbReference type="Pfam" id="PF13191">
    <property type="entry name" value="AAA_16"/>
    <property type="match status" value="1"/>
</dbReference>
<dbReference type="PANTHER" id="PTHR16305">
    <property type="entry name" value="TESTICULAR SOLUBLE ADENYLYL CYCLASE"/>
    <property type="match status" value="1"/>
</dbReference>
<protein>
    <submittedName>
        <fullName evidence="4">AAA family ATPase</fullName>
    </submittedName>
</protein>
<dbReference type="CDD" id="cd06170">
    <property type="entry name" value="LuxR_C_like"/>
    <property type="match status" value="1"/>
</dbReference>
<dbReference type="InterPro" id="IPR016032">
    <property type="entry name" value="Sig_transdc_resp-reg_C-effctor"/>
</dbReference>
<keyword evidence="2" id="KW-0067">ATP-binding</keyword>
<dbReference type="SUPFAM" id="SSF48452">
    <property type="entry name" value="TPR-like"/>
    <property type="match status" value="1"/>
</dbReference>
<dbReference type="Pfam" id="PF00196">
    <property type="entry name" value="GerE"/>
    <property type="match status" value="1"/>
</dbReference>
<dbReference type="Gene3D" id="1.25.40.10">
    <property type="entry name" value="Tetratricopeptide repeat domain"/>
    <property type="match status" value="1"/>
</dbReference>
<accession>A0ABY7BBJ3</accession>
<dbReference type="PRINTS" id="PR00038">
    <property type="entry name" value="HTHLUXR"/>
</dbReference>
<dbReference type="RefSeq" id="WP_268758330.1">
    <property type="nucleotide sequence ID" value="NZ_CP113836.1"/>
</dbReference>
<dbReference type="InterPro" id="IPR000792">
    <property type="entry name" value="Tscrpt_reg_LuxR_C"/>
</dbReference>
<reference evidence="4" key="1">
    <citation type="submission" date="2022-11" db="EMBL/GenBank/DDBJ databases">
        <authorList>
            <person name="Mo P."/>
        </authorList>
    </citation>
    <scope>NUCLEOTIDE SEQUENCE</scope>
    <source>
        <strain evidence="4">HUAS 11-8</strain>
    </source>
</reference>
<dbReference type="InterPro" id="IPR027417">
    <property type="entry name" value="P-loop_NTPase"/>
</dbReference>
<dbReference type="EMBL" id="CP113836">
    <property type="protein sequence ID" value="WAL68236.1"/>
    <property type="molecule type" value="Genomic_DNA"/>
</dbReference>
<name>A0ABY7BBJ3_9PSEU</name>
<dbReference type="InterPro" id="IPR041664">
    <property type="entry name" value="AAA_16"/>
</dbReference>
<dbReference type="SMART" id="SM00421">
    <property type="entry name" value="HTH_LUXR"/>
    <property type="match status" value="1"/>
</dbReference>
<evidence type="ECO:0000313" key="5">
    <source>
        <dbReference type="Proteomes" id="UP001163203"/>
    </source>
</evidence>
<evidence type="ECO:0000256" key="1">
    <source>
        <dbReference type="ARBA" id="ARBA00022741"/>
    </source>
</evidence>
<proteinExistence type="predicted"/>
<keyword evidence="1" id="KW-0547">Nucleotide-binding</keyword>
<dbReference type="InterPro" id="IPR036388">
    <property type="entry name" value="WH-like_DNA-bd_sf"/>
</dbReference>
<dbReference type="Gene3D" id="1.10.10.10">
    <property type="entry name" value="Winged helix-like DNA-binding domain superfamily/Winged helix DNA-binding domain"/>
    <property type="match status" value="1"/>
</dbReference>
<feature type="domain" description="HTH luxR-type" evidence="3">
    <location>
        <begin position="836"/>
        <end position="899"/>
    </location>
</feature>
<keyword evidence="5" id="KW-1185">Reference proteome</keyword>
<dbReference type="PROSITE" id="PS50043">
    <property type="entry name" value="HTH_LUXR_2"/>
    <property type="match status" value="1"/>
</dbReference>
<evidence type="ECO:0000256" key="2">
    <source>
        <dbReference type="ARBA" id="ARBA00022840"/>
    </source>
</evidence>
<gene>
    <name evidence="4" type="ORF">ORV05_10870</name>
</gene>
<dbReference type="Proteomes" id="UP001163203">
    <property type="component" value="Chromosome"/>
</dbReference>
<dbReference type="InterPro" id="IPR011990">
    <property type="entry name" value="TPR-like_helical_dom_sf"/>
</dbReference>